<evidence type="ECO:0000313" key="8">
    <source>
        <dbReference type="Proteomes" id="UP001432027"/>
    </source>
</evidence>
<dbReference type="InterPro" id="IPR049450">
    <property type="entry name" value="ACOT8-like_C"/>
</dbReference>
<gene>
    <name evidence="7" type="ORF">PENTCL1PPCAC_7099</name>
</gene>
<dbReference type="Pfam" id="PF13622">
    <property type="entry name" value="4HBT_3"/>
    <property type="match status" value="1"/>
</dbReference>
<evidence type="ECO:0000256" key="3">
    <source>
        <dbReference type="ARBA" id="ARBA00022801"/>
    </source>
</evidence>
<name>A0AAV5SXE1_9BILA</name>
<sequence length="343" mass="38644">MLNVVWKDSTHTAFSQLLSPLPRLLIPTGTLTLCRGGIIQINRISNEARTHKYFDFERVGDNIFRAVNLSTGIQQSKNAAYGGITLAQALAAAENTTAMEFKPHSVHFFFILSVDTTVPVDYHVQSLRDGRSFCTRSVQAIQKGKVVSSLQASFNVVEPDSCIHQLPSPSVKQPHECPDLTETSTDLLNRISRGKDKGSRNAREVIAKHSQVDTTLFEFEVRCTDTDSFLGTDETSRKFFFWVRAKMSLSHSDERLHRWMTAFASDFLPAGVILRPHSRNDFTPSMVFSLDHVMHFHHHEIKADEWLLYEVESTTAGSGRGFAQCRIRRADGKLLVSFSQEIL</sequence>
<feature type="domain" description="Acyl-CoA thioesterase-like C-terminal" evidence="6">
    <location>
        <begin position="219"/>
        <end position="342"/>
    </location>
</feature>
<proteinExistence type="inferred from homology"/>
<keyword evidence="8" id="KW-1185">Reference proteome</keyword>
<comment type="similarity">
    <text evidence="1">Belongs to the C/M/P thioester hydrolase family.</text>
</comment>
<protein>
    <submittedName>
        <fullName evidence="7">Uncharacterized protein</fullName>
    </submittedName>
</protein>
<feature type="non-terminal residue" evidence="7">
    <location>
        <position position="343"/>
    </location>
</feature>
<comment type="caution">
    <text evidence="7">The sequence shown here is derived from an EMBL/GenBank/DDBJ whole genome shotgun (WGS) entry which is preliminary data.</text>
</comment>
<evidence type="ECO:0000256" key="4">
    <source>
        <dbReference type="ARBA" id="ARBA00023098"/>
    </source>
</evidence>
<dbReference type="AlphaFoldDB" id="A0AAV5SXE1"/>
<dbReference type="PANTHER" id="PTHR11066">
    <property type="entry name" value="ACYL-COA THIOESTERASE"/>
    <property type="match status" value="1"/>
</dbReference>
<dbReference type="GO" id="GO:0009062">
    <property type="term" value="P:fatty acid catabolic process"/>
    <property type="evidence" value="ECO:0007669"/>
    <property type="project" value="TreeGrafter"/>
</dbReference>
<dbReference type="CDD" id="cd03444">
    <property type="entry name" value="Thioesterase_II_repeat1"/>
    <property type="match status" value="1"/>
</dbReference>
<dbReference type="InterPro" id="IPR049449">
    <property type="entry name" value="TesB_ACOT8-like_N"/>
</dbReference>
<evidence type="ECO:0000313" key="7">
    <source>
        <dbReference type="EMBL" id="GMS84924.1"/>
    </source>
</evidence>
<dbReference type="InterPro" id="IPR003703">
    <property type="entry name" value="Acyl_CoA_thio"/>
</dbReference>
<dbReference type="GO" id="GO:0006637">
    <property type="term" value="P:acyl-CoA metabolic process"/>
    <property type="evidence" value="ECO:0007669"/>
    <property type="project" value="InterPro"/>
</dbReference>
<dbReference type="GO" id="GO:0047617">
    <property type="term" value="F:fatty acyl-CoA hydrolase activity"/>
    <property type="evidence" value="ECO:0007669"/>
    <property type="project" value="InterPro"/>
</dbReference>
<dbReference type="GO" id="GO:0005782">
    <property type="term" value="C:peroxisomal matrix"/>
    <property type="evidence" value="ECO:0007669"/>
    <property type="project" value="UniProtKB-SubCell"/>
</dbReference>
<dbReference type="CDD" id="cd03445">
    <property type="entry name" value="Thioesterase_II_repeat2"/>
    <property type="match status" value="1"/>
</dbReference>
<keyword evidence="3" id="KW-0378">Hydrolase</keyword>
<dbReference type="InterPro" id="IPR029069">
    <property type="entry name" value="HotDog_dom_sf"/>
</dbReference>
<evidence type="ECO:0000256" key="2">
    <source>
        <dbReference type="ARBA" id="ARBA00011881"/>
    </source>
</evidence>
<accession>A0AAV5SXE1</accession>
<evidence type="ECO:0000256" key="1">
    <source>
        <dbReference type="ARBA" id="ARBA00006538"/>
    </source>
</evidence>
<dbReference type="EMBL" id="BTSX01000002">
    <property type="protein sequence ID" value="GMS84924.1"/>
    <property type="molecule type" value="Genomic_DNA"/>
</dbReference>
<dbReference type="FunFam" id="2.40.160.210:FF:000001">
    <property type="entry name" value="Acyl-CoA thioesterase II"/>
    <property type="match status" value="1"/>
</dbReference>
<dbReference type="Proteomes" id="UP001432027">
    <property type="component" value="Unassembled WGS sequence"/>
</dbReference>
<evidence type="ECO:0000259" key="6">
    <source>
        <dbReference type="Pfam" id="PF20789"/>
    </source>
</evidence>
<evidence type="ECO:0000259" key="5">
    <source>
        <dbReference type="Pfam" id="PF13622"/>
    </source>
</evidence>
<feature type="domain" description="Acyl-CoA thioesterase-like N-terminal HotDog" evidence="5">
    <location>
        <begin position="79"/>
        <end position="154"/>
    </location>
</feature>
<reference evidence="7" key="1">
    <citation type="submission" date="2023-10" db="EMBL/GenBank/DDBJ databases">
        <title>Genome assembly of Pristionchus species.</title>
        <authorList>
            <person name="Yoshida K."/>
            <person name="Sommer R.J."/>
        </authorList>
    </citation>
    <scope>NUCLEOTIDE SEQUENCE</scope>
    <source>
        <strain evidence="7">RS0144</strain>
    </source>
</reference>
<dbReference type="InterPro" id="IPR042171">
    <property type="entry name" value="Acyl-CoA_hotdog"/>
</dbReference>
<dbReference type="SUPFAM" id="SSF54637">
    <property type="entry name" value="Thioesterase/thiol ester dehydrase-isomerase"/>
    <property type="match status" value="2"/>
</dbReference>
<dbReference type="Pfam" id="PF20789">
    <property type="entry name" value="4HBT_3C"/>
    <property type="match status" value="1"/>
</dbReference>
<dbReference type="Gene3D" id="2.40.160.210">
    <property type="entry name" value="Acyl-CoA thioesterase, double hotdog domain"/>
    <property type="match status" value="1"/>
</dbReference>
<keyword evidence="4" id="KW-0443">Lipid metabolism</keyword>
<organism evidence="7 8">
    <name type="scientific">Pristionchus entomophagus</name>
    <dbReference type="NCBI Taxonomy" id="358040"/>
    <lineage>
        <taxon>Eukaryota</taxon>
        <taxon>Metazoa</taxon>
        <taxon>Ecdysozoa</taxon>
        <taxon>Nematoda</taxon>
        <taxon>Chromadorea</taxon>
        <taxon>Rhabditida</taxon>
        <taxon>Rhabditina</taxon>
        <taxon>Diplogasteromorpha</taxon>
        <taxon>Diplogasteroidea</taxon>
        <taxon>Neodiplogasteridae</taxon>
        <taxon>Pristionchus</taxon>
    </lineage>
</organism>
<comment type="subunit">
    <text evidence="2">Homotetramer.</text>
</comment>
<dbReference type="PANTHER" id="PTHR11066:SF34">
    <property type="entry name" value="ACYL-COENZYME A THIOESTERASE 8"/>
    <property type="match status" value="1"/>
</dbReference>